<dbReference type="Gramene" id="OPUNC02G00140.1">
    <property type="protein sequence ID" value="OPUNC02G00140.1"/>
    <property type="gene ID" value="OPUNC02G00140"/>
</dbReference>
<reference evidence="1" key="2">
    <citation type="submission" date="2018-05" db="EMBL/GenBank/DDBJ databases">
        <title>OpunRS2 (Oryza punctata Reference Sequence Version 2).</title>
        <authorList>
            <person name="Zhang J."/>
            <person name="Kudrna D."/>
            <person name="Lee S."/>
            <person name="Talag J."/>
            <person name="Welchert J."/>
            <person name="Wing R.A."/>
        </authorList>
    </citation>
    <scope>NUCLEOTIDE SEQUENCE [LARGE SCALE GENOMIC DNA]</scope>
</reference>
<dbReference type="STRING" id="4537.A0A0E0JUG1"/>
<reference evidence="1" key="1">
    <citation type="submission" date="2015-04" db="UniProtKB">
        <authorList>
            <consortium name="EnsemblPlants"/>
        </authorList>
    </citation>
    <scope>IDENTIFICATION</scope>
</reference>
<dbReference type="AlphaFoldDB" id="A0A0E0JUG1"/>
<dbReference type="HOGENOM" id="CLU_206168_0_0_1"/>
<dbReference type="Proteomes" id="UP000026962">
    <property type="component" value="Chromosome 2"/>
</dbReference>
<name>A0A0E0JUG1_ORYPU</name>
<sequence>MPHNLTYLLLKGPDHMVRNAKRSMLEELEGMLEIVDPQPPGKPRTLSRRKFDLPEGRAISNDMRTCVKNVVKIVEEGK</sequence>
<keyword evidence="2" id="KW-1185">Reference proteome</keyword>
<dbReference type="EnsemblPlants" id="OPUNC02G00140.1">
    <property type="protein sequence ID" value="OPUNC02G00140.1"/>
    <property type="gene ID" value="OPUNC02G00140"/>
</dbReference>
<accession>A0A0E0JUG1</accession>
<proteinExistence type="predicted"/>
<evidence type="ECO:0000313" key="2">
    <source>
        <dbReference type="Proteomes" id="UP000026962"/>
    </source>
</evidence>
<organism evidence="1">
    <name type="scientific">Oryza punctata</name>
    <name type="common">Red rice</name>
    <dbReference type="NCBI Taxonomy" id="4537"/>
    <lineage>
        <taxon>Eukaryota</taxon>
        <taxon>Viridiplantae</taxon>
        <taxon>Streptophyta</taxon>
        <taxon>Embryophyta</taxon>
        <taxon>Tracheophyta</taxon>
        <taxon>Spermatophyta</taxon>
        <taxon>Magnoliopsida</taxon>
        <taxon>Liliopsida</taxon>
        <taxon>Poales</taxon>
        <taxon>Poaceae</taxon>
        <taxon>BOP clade</taxon>
        <taxon>Oryzoideae</taxon>
        <taxon>Oryzeae</taxon>
        <taxon>Oryzinae</taxon>
        <taxon>Oryza</taxon>
    </lineage>
</organism>
<protein>
    <submittedName>
        <fullName evidence="1">Uncharacterized protein</fullName>
    </submittedName>
</protein>
<evidence type="ECO:0000313" key="1">
    <source>
        <dbReference type="EnsemblPlants" id="OPUNC02G00140.1"/>
    </source>
</evidence>